<dbReference type="Proteomes" id="UP001433268">
    <property type="component" value="Unassembled WGS sequence"/>
</dbReference>
<dbReference type="RefSeq" id="XP_066668882.1">
    <property type="nucleotide sequence ID" value="XM_066809959.1"/>
</dbReference>
<protein>
    <submittedName>
        <fullName evidence="1">Uncharacterized protein</fullName>
    </submittedName>
</protein>
<name>A0ABR1WLI5_9PEZI</name>
<comment type="caution">
    <text evidence="1">The sequence shown here is derived from an EMBL/GenBank/DDBJ whole genome shotgun (WGS) entry which is preliminary data.</text>
</comment>
<keyword evidence="2" id="KW-1185">Reference proteome</keyword>
<gene>
    <name evidence="1" type="ORF">PG997_005644</name>
</gene>
<sequence length="268" mass="30573">MASSRYSSDEVEYLGERPAKRPRGTISSILRVRAQPAREGLDADLRSLTDAEAKKLLIKFAPLLPALAQGVKDKCDRSRLREGRLIRKYDEQVERAAELANSEITSEGSYDKTTILSEVKAEIRSMLKQIVAETKPHSSYQSKFNAVESMLEIFEAVLYKSGEVCHELIGHYNRWDSLFGDVFACFHDEELRTLAAHPVAWHRRHSIIDGNDDDVGWLERLQEFVQGVKRFGFVPGVEDVYETLYNAVFEDPSEEESLEEDNEDGDWQ</sequence>
<organism evidence="1 2">
    <name type="scientific">Apiospora hydei</name>
    <dbReference type="NCBI Taxonomy" id="1337664"/>
    <lineage>
        <taxon>Eukaryota</taxon>
        <taxon>Fungi</taxon>
        <taxon>Dikarya</taxon>
        <taxon>Ascomycota</taxon>
        <taxon>Pezizomycotina</taxon>
        <taxon>Sordariomycetes</taxon>
        <taxon>Xylariomycetidae</taxon>
        <taxon>Amphisphaeriales</taxon>
        <taxon>Apiosporaceae</taxon>
        <taxon>Apiospora</taxon>
    </lineage>
</organism>
<dbReference type="EMBL" id="JAQQWN010000005">
    <property type="protein sequence ID" value="KAK8084373.1"/>
    <property type="molecule type" value="Genomic_DNA"/>
</dbReference>
<accession>A0ABR1WLI5</accession>
<dbReference type="GeneID" id="92043019"/>
<reference evidence="1 2" key="1">
    <citation type="submission" date="2023-01" db="EMBL/GenBank/DDBJ databases">
        <title>Analysis of 21 Apiospora genomes using comparative genomics revels a genus with tremendous synthesis potential of carbohydrate active enzymes and secondary metabolites.</title>
        <authorList>
            <person name="Sorensen T."/>
        </authorList>
    </citation>
    <scope>NUCLEOTIDE SEQUENCE [LARGE SCALE GENOMIC DNA]</scope>
    <source>
        <strain evidence="1 2">CBS 114990</strain>
    </source>
</reference>
<evidence type="ECO:0000313" key="2">
    <source>
        <dbReference type="Proteomes" id="UP001433268"/>
    </source>
</evidence>
<proteinExistence type="predicted"/>
<evidence type="ECO:0000313" key="1">
    <source>
        <dbReference type="EMBL" id="KAK8084373.1"/>
    </source>
</evidence>